<dbReference type="PANTHER" id="PTHR31845:SF10">
    <property type="entry name" value="ZN(II)2CYS6 TRANSCRIPTION FACTOR (EUROFUNG)"/>
    <property type="match status" value="1"/>
</dbReference>
<dbReference type="CDD" id="cd12148">
    <property type="entry name" value="fungal_TF_MHR"/>
    <property type="match status" value="1"/>
</dbReference>
<dbReference type="CDD" id="cd00067">
    <property type="entry name" value="GAL4"/>
    <property type="match status" value="1"/>
</dbReference>
<dbReference type="Proteomes" id="UP000799324">
    <property type="component" value="Unassembled WGS sequence"/>
</dbReference>
<protein>
    <recommendedName>
        <fullName evidence="6">Zn(2)-C6 fungal-type domain-containing protein</fullName>
    </recommendedName>
</protein>
<evidence type="ECO:0000259" key="6">
    <source>
        <dbReference type="PROSITE" id="PS00463"/>
    </source>
</evidence>
<keyword evidence="4" id="KW-0804">Transcription</keyword>
<dbReference type="PROSITE" id="PS00463">
    <property type="entry name" value="ZN2_CY6_FUNGAL_1"/>
    <property type="match status" value="1"/>
</dbReference>
<dbReference type="SUPFAM" id="SSF57701">
    <property type="entry name" value="Zn2/Cys6 DNA-binding domain"/>
    <property type="match status" value="1"/>
</dbReference>
<evidence type="ECO:0000313" key="8">
    <source>
        <dbReference type="Proteomes" id="UP000799324"/>
    </source>
</evidence>
<evidence type="ECO:0000313" key="7">
    <source>
        <dbReference type="EMBL" id="KAF2653087.1"/>
    </source>
</evidence>
<dbReference type="PANTHER" id="PTHR31845">
    <property type="entry name" value="FINGER DOMAIN PROTEIN, PUTATIVE-RELATED"/>
    <property type="match status" value="1"/>
</dbReference>
<dbReference type="InterPro" id="IPR001138">
    <property type="entry name" value="Zn2Cys6_DnaBD"/>
</dbReference>
<sequence length="536" mass="61866">MPPQLYEVPKTKACQSCAVAKAKCEPDTGYTKCKRCNRLNIDCILKESAPRKRQRYTPTNNFNGRSQSGGPSYSPFELERGIAFYLKSISHYFPFIEATKVYRLNTTEAPFLSLVFAMLGCTKDRSRQRALVVECRRYLGKHVVEDGQKSVDLLQGLLILVHWYHYQFEHISNQRALFLHMAMAMAVDLELNKPTSSRSSLRKFTDAAKCYEVQLDGIADHTFEEKRVFLGCLYLTSVLSKCSMNMDGIKFSEYAEKCCESLEASTLPSDRELCYLLRLQQIIEQFEHARAPFTNVHRMHGFIFNFNYNTYNRPKHGSVLEFVDQWTSVLEDYWNKIPASKKTDILSLQYHYAKVGLHEICLEESAFASPSERANMLYRCLNSIASLHEIFIPFSRDPMIFMDIPSHIFAQSNHGTFVAIQLCSVRCEGWSPTAVEKRLYLVDVFDRTMKIFDDLLTTTDNNEIPEFFLRLAPMAKSIKGWWQSRLCTIEDGEAKVEEEAQPEQEYSEADFEFLGQFLNLDDNTWLQNMLVQGGFD</sequence>
<reference evidence="7" key="1">
    <citation type="journal article" date="2020" name="Stud. Mycol.">
        <title>101 Dothideomycetes genomes: a test case for predicting lifestyles and emergence of pathogens.</title>
        <authorList>
            <person name="Haridas S."/>
            <person name="Albert R."/>
            <person name="Binder M."/>
            <person name="Bloem J."/>
            <person name="Labutti K."/>
            <person name="Salamov A."/>
            <person name="Andreopoulos B."/>
            <person name="Baker S."/>
            <person name="Barry K."/>
            <person name="Bills G."/>
            <person name="Bluhm B."/>
            <person name="Cannon C."/>
            <person name="Castanera R."/>
            <person name="Culley D."/>
            <person name="Daum C."/>
            <person name="Ezra D."/>
            <person name="Gonzalez J."/>
            <person name="Henrissat B."/>
            <person name="Kuo A."/>
            <person name="Liang C."/>
            <person name="Lipzen A."/>
            <person name="Lutzoni F."/>
            <person name="Magnuson J."/>
            <person name="Mondo S."/>
            <person name="Nolan M."/>
            <person name="Ohm R."/>
            <person name="Pangilinan J."/>
            <person name="Park H.-J."/>
            <person name="Ramirez L."/>
            <person name="Alfaro M."/>
            <person name="Sun H."/>
            <person name="Tritt A."/>
            <person name="Yoshinaga Y."/>
            <person name="Zwiers L.-H."/>
            <person name="Turgeon B."/>
            <person name="Goodwin S."/>
            <person name="Spatafora J."/>
            <person name="Crous P."/>
            <person name="Grigoriev I."/>
        </authorList>
    </citation>
    <scope>NUCLEOTIDE SEQUENCE</scope>
    <source>
        <strain evidence="7">CBS 122681</strain>
    </source>
</reference>
<proteinExistence type="predicted"/>
<dbReference type="InterPro" id="IPR036864">
    <property type="entry name" value="Zn2-C6_fun-type_DNA-bd_sf"/>
</dbReference>
<dbReference type="GO" id="GO:0000981">
    <property type="term" value="F:DNA-binding transcription factor activity, RNA polymerase II-specific"/>
    <property type="evidence" value="ECO:0007669"/>
    <property type="project" value="InterPro"/>
</dbReference>
<keyword evidence="2" id="KW-0805">Transcription regulation</keyword>
<organism evidence="7 8">
    <name type="scientific">Lophiostoma macrostomum CBS 122681</name>
    <dbReference type="NCBI Taxonomy" id="1314788"/>
    <lineage>
        <taxon>Eukaryota</taxon>
        <taxon>Fungi</taxon>
        <taxon>Dikarya</taxon>
        <taxon>Ascomycota</taxon>
        <taxon>Pezizomycotina</taxon>
        <taxon>Dothideomycetes</taxon>
        <taxon>Pleosporomycetidae</taxon>
        <taxon>Pleosporales</taxon>
        <taxon>Lophiostomataceae</taxon>
        <taxon>Lophiostoma</taxon>
    </lineage>
</organism>
<comment type="subcellular location">
    <subcellularLocation>
        <location evidence="1">Nucleus</location>
    </subcellularLocation>
</comment>
<dbReference type="GO" id="GO:0008270">
    <property type="term" value="F:zinc ion binding"/>
    <property type="evidence" value="ECO:0007669"/>
    <property type="project" value="InterPro"/>
</dbReference>
<evidence type="ECO:0000256" key="1">
    <source>
        <dbReference type="ARBA" id="ARBA00004123"/>
    </source>
</evidence>
<name>A0A6A6T175_9PLEO</name>
<evidence type="ECO:0000256" key="2">
    <source>
        <dbReference type="ARBA" id="ARBA00023015"/>
    </source>
</evidence>
<accession>A0A6A6T175</accession>
<evidence type="ECO:0000256" key="3">
    <source>
        <dbReference type="ARBA" id="ARBA00023125"/>
    </source>
</evidence>
<evidence type="ECO:0000256" key="5">
    <source>
        <dbReference type="ARBA" id="ARBA00023242"/>
    </source>
</evidence>
<keyword evidence="8" id="KW-1185">Reference proteome</keyword>
<dbReference type="OrthoDB" id="5226580at2759"/>
<dbReference type="Gene3D" id="4.10.240.10">
    <property type="entry name" value="Zn(2)-C6 fungal-type DNA-binding domain"/>
    <property type="match status" value="1"/>
</dbReference>
<dbReference type="InterPro" id="IPR051089">
    <property type="entry name" value="prtT"/>
</dbReference>
<keyword evidence="5" id="KW-0539">Nucleus</keyword>
<dbReference type="GO" id="GO:0000976">
    <property type="term" value="F:transcription cis-regulatory region binding"/>
    <property type="evidence" value="ECO:0007669"/>
    <property type="project" value="TreeGrafter"/>
</dbReference>
<feature type="domain" description="Zn(2)-C6 fungal-type" evidence="6">
    <location>
        <begin position="13"/>
        <end position="43"/>
    </location>
</feature>
<evidence type="ECO:0000256" key="4">
    <source>
        <dbReference type="ARBA" id="ARBA00023163"/>
    </source>
</evidence>
<gene>
    <name evidence="7" type="ORF">K491DRAFT_694980</name>
</gene>
<keyword evidence="3" id="KW-0238">DNA-binding</keyword>
<dbReference type="AlphaFoldDB" id="A0A6A6T175"/>
<dbReference type="GO" id="GO:0005634">
    <property type="term" value="C:nucleus"/>
    <property type="evidence" value="ECO:0007669"/>
    <property type="project" value="UniProtKB-SubCell"/>
</dbReference>
<dbReference type="EMBL" id="MU004387">
    <property type="protein sequence ID" value="KAF2653087.1"/>
    <property type="molecule type" value="Genomic_DNA"/>
</dbReference>